<evidence type="ECO:0000313" key="13">
    <source>
        <dbReference type="EMBL" id="OHA48152.1"/>
    </source>
</evidence>
<dbReference type="GO" id="GO:0051301">
    <property type="term" value="P:cell division"/>
    <property type="evidence" value="ECO:0007669"/>
    <property type="project" value="UniProtKB-KW"/>
</dbReference>
<evidence type="ECO:0000256" key="5">
    <source>
        <dbReference type="ARBA" id="ARBA00022960"/>
    </source>
</evidence>
<feature type="binding site" evidence="10">
    <location>
        <position position="192"/>
    </location>
    <ligand>
        <name>UDP-N-acetyl-alpha-D-glucosamine</name>
        <dbReference type="ChEBI" id="CHEBI:57705"/>
    </ligand>
</feature>
<evidence type="ECO:0000256" key="8">
    <source>
        <dbReference type="ARBA" id="ARBA00023306"/>
    </source>
</evidence>
<evidence type="ECO:0000313" key="14">
    <source>
        <dbReference type="Proteomes" id="UP000177629"/>
    </source>
</evidence>
<feature type="binding site" evidence="10">
    <location>
        <position position="163"/>
    </location>
    <ligand>
        <name>UDP-N-acetyl-alpha-D-glucosamine</name>
        <dbReference type="ChEBI" id="CHEBI:57705"/>
    </ligand>
</feature>
<dbReference type="GO" id="GO:0050511">
    <property type="term" value="F:undecaprenyldiphospho-muramoylpentapeptide beta-N-acetylglucosaminyltransferase activity"/>
    <property type="evidence" value="ECO:0007669"/>
    <property type="project" value="UniProtKB-UniRule"/>
</dbReference>
<evidence type="ECO:0000256" key="4">
    <source>
        <dbReference type="ARBA" id="ARBA00022679"/>
    </source>
</evidence>
<feature type="domain" description="Glycosyltransferase family 28 N-terminal" evidence="11">
    <location>
        <begin position="3"/>
        <end position="142"/>
    </location>
</feature>
<reference evidence="13 14" key="1">
    <citation type="journal article" date="2016" name="Nat. Commun.">
        <title>Thousands of microbial genomes shed light on interconnected biogeochemical processes in an aquifer system.</title>
        <authorList>
            <person name="Anantharaman K."/>
            <person name="Brown C.T."/>
            <person name="Hug L.A."/>
            <person name="Sharon I."/>
            <person name="Castelle C.J."/>
            <person name="Probst A.J."/>
            <person name="Thomas B.C."/>
            <person name="Singh A."/>
            <person name="Wilkins M.J."/>
            <person name="Karaoz U."/>
            <person name="Brodie E.L."/>
            <person name="Williams K.H."/>
            <person name="Hubbard S.S."/>
            <person name="Banfield J.F."/>
        </authorList>
    </citation>
    <scope>NUCLEOTIDE SEQUENCE [LARGE SCALE GENOMIC DNA]</scope>
</reference>
<accession>A0A1G2PKL2</accession>
<comment type="pathway">
    <text evidence="10">Cell wall biogenesis; peptidoglycan biosynthesis.</text>
</comment>
<gene>
    <name evidence="10" type="primary">murG</name>
    <name evidence="13" type="ORF">A2806_00755</name>
</gene>
<evidence type="ECO:0000256" key="7">
    <source>
        <dbReference type="ARBA" id="ARBA00023136"/>
    </source>
</evidence>
<organism evidence="13 14">
    <name type="scientific">Candidatus Terrybacteria bacterium RIFCSPHIGHO2_01_FULL_48_17</name>
    <dbReference type="NCBI Taxonomy" id="1802362"/>
    <lineage>
        <taxon>Bacteria</taxon>
        <taxon>Candidatus Terryibacteriota</taxon>
    </lineage>
</organism>
<dbReference type="GO" id="GO:0071555">
    <property type="term" value="P:cell wall organization"/>
    <property type="evidence" value="ECO:0007669"/>
    <property type="project" value="UniProtKB-KW"/>
</dbReference>
<dbReference type="GO" id="GO:0005975">
    <property type="term" value="P:carbohydrate metabolic process"/>
    <property type="evidence" value="ECO:0007669"/>
    <property type="project" value="InterPro"/>
</dbReference>
<dbReference type="AlphaFoldDB" id="A0A1G2PKL2"/>
<feature type="binding site" evidence="10">
    <location>
        <begin position="10"/>
        <end position="12"/>
    </location>
    <ligand>
        <name>UDP-N-acetyl-alpha-D-glucosamine</name>
        <dbReference type="ChEBI" id="CHEBI:57705"/>
    </ligand>
</feature>
<keyword evidence="9 10" id="KW-0961">Cell wall biogenesis/degradation</keyword>
<evidence type="ECO:0000259" key="11">
    <source>
        <dbReference type="Pfam" id="PF03033"/>
    </source>
</evidence>
<evidence type="ECO:0000256" key="2">
    <source>
        <dbReference type="ARBA" id="ARBA00022618"/>
    </source>
</evidence>
<keyword evidence="1 10" id="KW-1003">Cell membrane</keyword>
<evidence type="ECO:0000256" key="1">
    <source>
        <dbReference type="ARBA" id="ARBA00022475"/>
    </source>
</evidence>
<keyword evidence="8 10" id="KW-0131">Cell cycle</keyword>
<dbReference type="STRING" id="1802362.A2806_00755"/>
<dbReference type="UniPathway" id="UPA00219"/>
<evidence type="ECO:0000259" key="12">
    <source>
        <dbReference type="Pfam" id="PF04101"/>
    </source>
</evidence>
<dbReference type="Proteomes" id="UP000177629">
    <property type="component" value="Unassembled WGS sequence"/>
</dbReference>
<dbReference type="EC" id="2.4.1.227" evidence="10"/>
<comment type="catalytic activity">
    <reaction evidence="10">
        <text>di-trans,octa-cis-undecaprenyl diphospho-N-acetyl-alpha-D-muramoyl-L-alanyl-D-glutamyl-meso-2,6-diaminopimeloyl-D-alanyl-D-alanine + UDP-N-acetyl-alpha-D-glucosamine = di-trans,octa-cis-undecaprenyl diphospho-[N-acetyl-alpha-D-glucosaminyl-(1-&gt;4)]-N-acetyl-alpha-D-muramoyl-L-alanyl-D-glutamyl-meso-2,6-diaminopimeloyl-D-alanyl-D-alanine + UDP + H(+)</text>
        <dbReference type="Rhea" id="RHEA:31227"/>
        <dbReference type="ChEBI" id="CHEBI:15378"/>
        <dbReference type="ChEBI" id="CHEBI:57705"/>
        <dbReference type="ChEBI" id="CHEBI:58223"/>
        <dbReference type="ChEBI" id="CHEBI:61387"/>
        <dbReference type="ChEBI" id="CHEBI:61388"/>
        <dbReference type="EC" id="2.4.1.227"/>
    </reaction>
</comment>
<dbReference type="SUPFAM" id="SSF53756">
    <property type="entry name" value="UDP-Glycosyltransferase/glycogen phosphorylase"/>
    <property type="match status" value="1"/>
</dbReference>
<keyword evidence="5 10" id="KW-0133">Cell shape</keyword>
<dbReference type="Pfam" id="PF03033">
    <property type="entry name" value="Glyco_transf_28"/>
    <property type="match status" value="1"/>
</dbReference>
<keyword evidence="7 10" id="KW-0472">Membrane</keyword>
<dbReference type="Gene3D" id="3.40.50.2000">
    <property type="entry name" value="Glycogen Phosphorylase B"/>
    <property type="match status" value="2"/>
</dbReference>
<sequence length="370" mass="40128">MRILFTGGGTGGHIFPILAIFRSLKNRLPKETEYYFVGPKTDGLETLTQEGIRVYAIIAGKLPRYITARIVVELIKIPTGMVLAIIALWRTMPDIVFGKGGYGTVPIVLAARLFGIPVIIHESDAIPGVATRIAARFASAIAISFTDTLAWFPKARITGNPVRVTIKQGSRPQAQARWHIALGEVILVLGGSQGAWQLNQTILEAAPTLLEKTEIILQCGAKTHHTTLELARRILQKTPHLATLLHIDKFLDEKELADAYAISSLVVSRAGSGTLYENALAAKPMLLIPLESAAANHQKVNAAIFAKAGGAEIITQENLAPHLFSKKILTLLQNRPKLHQMSQIVQHLALPNAADDVASMIIENIPKALS</sequence>
<dbReference type="GO" id="GO:0009252">
    <property type="term" value="P:peptidoglycan biosynthetic process"/>
    <property type="evidence" value="ECO:0007669"/>
    <property type="project" value="UniProtKB-UniRule"/>
</dbReference>
<feature type="domain" description="Glycosyl transferase family 28 C-terminal" evidence="12">
    <location>
        <begin position="185"/>
        <end position="355"/>
    </location>
</feature>
<dbReference type="InterPro" id="IPR007235">
    <property type="entry name" value="Glyco_trans_28_C"/>
</dbReference>
<protein>
    <recommendedName>
        <fullName evidence="10">UDP-N-acetylglucosamine--N-acetylmuramyl-(pentapeptide) pyrophosphoryl-undecaprenol N-acetylglucosamine transferase</fullName>
        <ecNumber evidence="10">2.4.1.227</ecNumber>
    </recommendedName>
    <alternativeName>
        <fullName evidence="10">Undecaprenyl-PP-MurNAc-pentapeptide-UDPGlcNAc GlcNAc transferase</fullName>
    </alternativeName>
</protein>
<dbReference type="PANTHER" id="PTHR21015:SF27">
    <property type="entry name" value="UDP-N-ACETYLGLUCOSAMINE--N-ACETYLMURAMYL-(PENTAPEPTIDE) PYROPHOSPHORYL-UNDECAPRENOL N-ACETYLGLUCOSAMINE TRANSFERASE"/>
    <property type="match status" value="1"/>
</dbReference>
<comment type="similarity">
    <text evidence="10">Belongs to the glycosyltransferase 28 family. MurG subfamily.</text>
</comment>
<dbReference type="GO" id="GO:0051991">
    <property type="term" value="F:UDP-N-acetyl-D-glucosamine:N-acetylmuramoyl-L-alanyl-D-glutamyl-meso-2,6-diaminopimelyl-D-alanyl-D-alanine-diphosphoundecaprenol 4-beta-N-acetylglucosaminlytransferase activity"/>
    <property type="evidence" value="ECO:0007669"/>
    <property type="project" value="RHEA"/>
</dbReference>
<keyword evidence="4 10" id="KW-0808">Transferase</keyword>
<dbReference type="PANTHER" id="PTHR21015">
    <property type="entry name" value="UDP-N-ACETYLGLUCOSAMINE--N-ACETYLMURAMYL-(PENTAPEPTIDE) PYROPHOSPHORYL-UNDECAPRENOL N-ACETYLGLUCOSAMINE TRANSFERASE 1"/>
    <property type="match status" value="1"/>
</dbReference>
<name>A0A1G2PKL2_9BACT</name>
<dbReference type="HAMAP" id="MF_00033">
    <property type="entry name" value="MurG"/>
    <property type="match status" value="1"/>
</dbReference>
<dbReference type="EMBL" id="MHSS01000008">
    <property type="protein sequence ID" value="OHA48152.1"/>
    <property type="molecule type" value="Genomic_DNA"/>
</dbReference>
<feature type="binding site" evidence="10">
    <location>
        <position position="298"/>
    </location>
    <ligand>
        <name>UDP-N-acetyl-alpha-D-glucosamine</name>
        <dbReference type="ChEBI" id="CHEBI:57705"/>
    </ligand>
</feature>
<comment type="subcellular location">
    <subcellularLocation>
        <location evidence="10">Cell membrane</location>
        <topology evidence="10">Peripheral membrane protein</topology>
        <orientation evidence="10">Cytoplasmic side</orientation>
    </subcellularLocation>
</comment>
<evidence type="ECO:0000256" key="9">
    <source>
        <dbReference type="ARBA" id="ARBA00023316"/>
    </source>
</evidence>
<keyword evidence="6 10" id="KW-0573">Peptidoglycan synthesis</keyword>
<comment type="caution">
    <text evidence="13">The sequence shown here is derived from an EMBL/GenBank/DDBJ whole genome shotgun (WGS) entry which is preliminary data.</text>
</comment>
<proteinExistence type="inferred from homology"/>
<dbReference type="CDD" id="cd03785">
    <property type="entry name" value="GT28_MurG"/>
    <property type="match status" value="1"/>
</dbReference>
<dbReference type="GO" id="GO:0008360">
    <property type="term" value="P:regulation of cell shape"/>
    <property type="evidence" value="ECO:0007669"/>
    <property type="project" value="UniProtKB-KW"/>
</dbReference>
<dbReference type="InterPro" id="IPR006009">
    <property type="entry name" value="GlcNAc_MurG"/>
</dbReference>
<evidence type="ECO:0000256" key="10">
    <source>
        <dbReference type="HAMAP-Rule" id="MF_00033"/>
    </source>
</evidence>
<dbReference type="GO" id="GO:0005886">
    <property type="term" value="C:plasma membrane"/>
    <property type="evidence" value="ECO:0007669"/>
    <property type="project" value="UniProtKB-SubCell"/>
</dbReference>
<evidence type="ECO:0000256" key="3">
    <source>
        <dbReference type="ARBA" id="ARBA00022676"/>
    </source>
</evidence>
<keyword evidence="3 10" id="KW-0328">Glycosyltransferase</keyword>
<comment type="caution">
    <text evidence="10">Lacks conserved residue(s) required for the propagation of feature annotation.</text>
</comment>
<keyword evidence="2 10" id="KW-0132">Cell division</keyword>
<evidence type="ECO:0000256" key="6">
    <source>
        <dbReference type="ARBA" id="ARBA00022984"/>
    </source>
</evidence>
<dbReference type="InterPro" id="IPR004276">
    <property type="entry name" value="GlycoTrans_28_N"/>
</dbReference>
<comment type="function">
    <text evidence="10">Cell wall formation. Catalyzes the transfer of a GlcNAc subunit on undecaprenyl-pyrophosphoryl-MurNAc-pentapeptide (lipid intermediate I) to form undecaprenyl-pyrophosphoryl-MurNAc-(pentapeptide)GlcNAc (lipid intermediate II).</text>
</comment>
<dbReference type="Pfam" id="PF04101">
    <property type="entry name" value="Glyco_tran_28_C"/>
    <property type="match status" value="1"/>
</dbReference>